<gene>
    <name evidence="9" type="ORF">SAMN05661012_00541</name>
    <name evidence="10" type="ORF">SR876_33405</name>
</gene>
<feature type="transmembrane region" description="Helical" evidence="7">
    <location>
        <begin position="275"/>
        <end position="296"/>
    </location>
</feature>
<dbReference type="PANTHER" id="PTHR43045:SF7">
    <property type="entry name" value="MAJOR FACILITATOR SUPERFAMILY TRANSPORTER"/>
    <property type="match status" value="1"/>
</dbReference>
<feature type="transmembrane region" description="Helical" evidence="7">
    <location>
        <begin position="437"/>
        <end position="459"/>
    </location>
</feature>
<evidence type="ECO:0000256" key="4">
    <source>
        <dbReference type="ARBA" id="ARBA00022692"/>
    </source>
</evidence>
<feature type="transmembrane region" description="Helical" evidence="7">
    <location>
        <begin position="308"/>
        <end position="325"/>
    </location>
</feature>
<evidence type="ECO:0000256" key="6">
    <source>
        <dbReference type="ARBA" id="ARBA00023136"/>
    </source>
</evidence>
<feature type="transmembrane region" description="Helical" evidence="7">
    <location>
        <begin position="185"/>
        <end position="204"/>
    </location>
</feature>
<dbReference type="PROSITE" id="PS00217">
    <property type="entry name" value="SUGAR_TRANSPORT_2"/>
    <property type="match status" value="1"/>
</dbReference>
<dbReference type="InterPro" id="IPR036259">
    <property type="entry name" value="MFS_trans_sf"/>
</dbReference>
<dbReference type="GO" id="GO:0022857">
    <property type="term" value="F:transmembrane transporter activity"/>
    <property type="evidence" value="ECO:0007669"/>
    <property type="project" value="InterPro"/>
</dbReference>
<feature type="transmembrane region" description="Helical" evidence="7">
    <location>
        <begin position="240"/>
        <end position="263"/>
    </location>
</feature>
<evidence type="ECO:0000259" key="8">
    <source>
        <dbReference type="PROSITE" id="PS50850"/>
    </source>
</evidence>
<dbReference type="PANTHER" id="PTHR43045">
    <property type="entry name" value="SHIKIMATE TRANSPORTER"/>
    <property type="match status" value="1"/>
</dbReference>
<dbReference type="OrthoDB" id="9783227at2"/>
<dbReference type="InterPro" id="IPR005829">
    <property type="entry name" value="Sugar_transporter_CS"/>
</dbReference>
<dbReference type="RefSeq" id="WP_072357051.1">
    <property type="nucleotide sequence ID" value="NZ_CBHWAX010000028.1"/>
</dbReference>
<dbReference type="EMBL" id="FPIZ01000001">
    <property type="protein sequence ID" value="SFW19640.1"/>
    <property type="molecule type" value="Genomic_DNA"/>
</dbReference>
<feature type="transmembrane region" description="Helical" evidence="7">
    <location>
        <begin position="465"/>
        <end position="486"/>
    </location>
</feature>
<keyword evidence="4 7" id="KW-0812">Transmembrane</keyword>
<keyword evidence="2" id="KW-0813">Transport</keyword>
<dbReference type="FunFam" id="1.20.1250.20:FF:000001">
    <property type="entry name" value="Dicarboxylate MFS transporter"/>
    <property type="match status" value="1"/>
</dbReference>
<dbReference type="Gene3D" id="1.20.1250.20">
    <property type="entry name" value="MFS general substrate transporter like domains"/>
    <property type="match status" value="2"/>
</dbReference>
<dbReference type="STRING" id="1004.SAMN05661012_00541"/>
<feature type="transmembrane region" description="Helical" evidence="7">
    <location>
        <begin position="85"/>
        <end position="103"/>
    </location>
</feature>
<dbReference type="EMBL" id="CP140154">
    <property type="protein sequence ID" value="WQG89832.1"/>
    <property type="molecule type" value="Genomic_DNA"/>
</dbReference>
<feature type="transmembrane region" description="Helical" evidence="7">
    <location>
        <begin position="402"/>
        <end position="425"/>
    </location>
</feature>
<dbReference type="PROSITE" id="PS50850">
    <property type="entry name" value="MFS"/>
    <property type="match status" value="1"/>
</dbReference>
<dbReference type="CDD" id="cd17369">
    <property type="entry name" value="MFS_ShiA_like"/>
    <property type="match status" value="1"/>
</dbReference>
<evidence type="ECO:0000256" key="2">
    <source>
        <dbReference type="ARBA" id="ARBA00022448"/>
    </source>
</evidence>
<reference evidence="9 11" key="1">
    <citation type="submission" date="2016-11" db="EMBL/GenBank/DDBJ databases">
        <authorList>
            <person name="Jaros S."/>
            <person name="Januszkiewicz K."/>
            <person name="Wedrychowicz H."/>
        </authorList>
    </citation>
    <scope>NUCLEOTIDE SEQUENCE [LARGE SCALE GENOMIC DNA]</scope>
    <source>
        <strain evidence="9 11">DSM 784</strain>
    </source>
</reference>
<sequence length="494" mass="54756">MNKHTTAHNIWQVILASSAGTLIEWYDFYIFGSLSAIIAEKFFPPSNPDLAYIMTLATFAVGFVVRPFGAIVFGRLGDIVGRKYTFLLTLLIMGGSTFAIGLVPGYASIGVLAPIIVLLLRLLQGLALGGEYGGAATYVAEHSAHDKRGYYTSFIQTTATLGLFVSLAVILITRSSMTTEQFSDWGWRVPFWLSILLVLMSYYIRIRLQESPEFAQLKAEGKTAKNPIKESFGKKENLKVVLLALFGAAMGQGVIWYTGQFYALSFLQKTMNIEFVQSNIIIAVALVLGTPFFIYFGRLSDKIGRKKIMMTGMLIAALAYYPIYARMDQIGNLSLKTELKAKYTIENTMSRNSKMQNVEKTVRTRVYDDETKAREVVMNTDGKEEKKIEVVVGMSGLIQLVLLVWVQVLFVTMVYGPIAAFLVELFPARIRYTSMSLPYHLGNGVFGGLLPTVATILVTETHNHLAGLVYPIGVAVICFVIGVVFIKDSMISKE</sequence>
<comment type="subcellular location">
    <subcellularLocation>
        <location evidence="1">Cell membrane</location>
        <topology evidence="1">Multi-pass membrane protein</topology>
    </subcellularLocation>
</comment>
<dbReference type="Proteomes" id="UP000183788">
    <property type="component" value="Unassembled WGS sequence"/>
</dbReference>
<evidence type="ECO:0000256" key="1">
    <source>
        <dbReference type="ARBA" id="ARBA00004651"/>
    </source>
</evidence>
<evidence type="ECO:0000256" key="7">
    <source>
        <dbReference type="SAM" id="Phobius"/>
    </source>
</evidence>
<protein>
    <submittedName>
        <fullName evidence="9 10">MFS transporter</fullName>
    </submittedName>
</protein>
<evidence type="ECO:0000313" key="10">
    <source>
        <dbReference type="EMBL" id="WQG89832.1"/>
    </source>
</evidence>
<keyword evidence="5 7" id="KW-1133">Transmembrane helix</keyword>
<evidence type="ECO:0000313" key="11">
    <source>
        <dbReference type="Proteomes" id="UP000183788"/>
    </source>
</evidence>
<dbReference type="InterPro" id="IPR005828">
    <property type="entry name" value="MFS_sugar_transport-like"/>
</dbReference>
<keyword evidence="6 7" id="KW-0472">Membrane</keyword>
<dbReference type="Proteomes" id="UP001326715">
    <property type="component" value="Chromosome"/>
</dbReference>
<dbReference type="SUPFAM" id="SSF103473">
    <property type="entry name" value="MFS general substrate transporter"/>
    <property type="match status" value="1"/>
</dbReference>
<reference evidence="10 12" key="2">
    <citation type="submission" date="2023-11" db="EMBL/GenBank/DDBJ databases">
        <title>MicrobeMod: A computational toolkit for identifying prokaryotic methylation and restriction-modification with nanopore sequencing.</title>
        <authorList>
            <person name="Crits-Christoph A."/>
            <person name="Kang S.C."/>
            <person name="Lee H."/>
            <person name="Ostrov N."/>
        </authorList>
    </citation>
    <scope>NUCLEOTIDE SEQUENCE [LARGE SCALE GENOMIC DNA]</scope>
    <source>
        <strain evidence="10 12">ATCC 23090</strain>
    </source>
</reference>
<organism evidence="9 11">
    <name type="scientific">Chitinophaga sancti</name>
    <dbReference type="NCBI Taxonomy" id="1004"/>
    <lineage>
        <taxon>Bacteria</taxon>
        <taxon>Pseudomonadati</taxon>
        <taxon>Bacteroidota</taxon>
        <taxon>Chitinophagia</taxon>
        <taxon>Chitinophagales</taxon>
        <taxon>Chitinophagaceae</taxon>
        <taxon>Chitinophaga</taxon>
    </lineage>
</organism>
<evidence type="ECO:0000313" key="9">
    <source>
        <dbReference type="EMBL" id="SFW19640.1"/>
    </source>
</evidence>
<dbReference type="GO" id="GO:0005886">
    <property type="term" value="C:plasma membrane"/>
    <property type="evidence" value="ECO:0007669"/>
    <property type="project" value="UniProtKB-SubCell"/>
</dbReference>
<keyword evidence="3" id="KW-1003">Cell membrane</keyword>
<name>A0A1K1M938_9BACT</name>
<dbReference type="AlphaFoldDB" id="A0A1K1M938"/>
<keyword evidence="12" id="KW-1185">Reference proteome</keyword>
<feature type="transmembrane region" description="Helical" evidence="7">
    <location>
        <begin position="109"/>
        <end position="129"/>
    </location>
</feature>
<proteinExistence type="predicted"/>
<evidence type="ECO:0000256" key="5">
    <source>
        <dbReference type="ARBA" id="ARBA00022989"/>
    </source>
</evidence>
<evidence type="ECO:0000256" key="3">
    <source>
        <dbReference type="ARBA" id="ARBA00022475"/>
    </source>
</evidence>
<dbReference type="InterPro" id="IPR020846">
    <property type="entry name" value="MFS_dom"/>
</dbReference>
<dbReference type="Pfam" id="PF00083">
    <property type="entry name" value="Sugar_tr"/>
    <property type="match status" value="1"/>
</dbReference>
<feature type="transmembrane region" description="Helical" evidence="7">
    <location>
        <begin position="150"/>
        <end position="173"/>
    </location>
</feature>
<evidence type="ECO:0000313" key="12">
    <source>
        <dbReference type="Proteomes" id="UP001326715"/>
    </source>
</evidence>
<feature type="domain" description="Major facilitator superfamily (MFS) profile" evidence="8">
    <location>
        <begin position="13"/>
        <end position="490"/>
    </location>
</feature>
<feature type="transmembrane region" description="Helical" evidence="7">
    <location>
        <begin position="50"/>
        <end position="73"/>
    </location>
</feature>
<accession>A0A1K1M938</accession>